<accession>A0A0D2MY55</accession>
<dbReference type="OrthoDB" id="43285at2759"/>
<dbReference type="RefSeq" id="XP_013906429.1">
    <property type="nucleotide sequence ID" value="XM_014050975.1"/>
</dbReference>
<protein>
    <recommendedName>
        <fullName evidence="1">Helicase-associated domain-containing protein</fullName>
    </recommendedName>
</protein>
<dbReference type="PANTHER" id="PTHR33418">
    <property type="entry name" value="HELICASE-ASSOCIATED"/>
    <property type="match status" value="1"/>
</dbReference>
<name>A0A0D2MY55_9CHLO</name>
<dbReference type="PANTHER" id="PTHR33418:SF1">
    <property type="entry name" value="HELICASE-ASSOCIATED DOMAIN-CONTAINING PROTEIN"/>
    <property type="match status" value="1"/>
</dbReference>
<proteinExistence type="predicted"/>
<sequence length="267" mass="29414">MDPIRAKFSECLKARGVFDTARRQQLVSVAQQLVQSTGEGPTMGIVGEGEAGGVLPGVPTTWDMHSSTPEITEVSRRLMALHSVLGGGDDVDTVWMVVREPQLLVADPSDLMRRLMAMKIASAGTGLDVVKVAEAQPGLLLLQGAVWEDLDSLREQLASWEHGLASDTDPEWSLRLDQLRAYHRAHGDCSVGCREGDNRELARWAAKQRAERSRGELSSEKAEALVALGFEWDEDEAEWLRWFIDLARFKEVHGHASPMQMSTGADL</sequence>
<dbReference type="Pfam" id="PF03457">
    <property type="entry name" value="HA"/>
    <property type="match status" value="1"/>
</dbReference>
<evidence type="ECO:0000259" key="1">
    <source>
        <dbReference type="Pfam" id="PF03457"/>
    </source>
</evidence>
<gene>
    <name evidence="2" type="ORF">MNEG_0546</name>
</gene>
<feature type="domain" description="Helicase-associated" evidence="1">
    <location>
        <begin position="170"/>
        <end position="230"/>
    </location>
</feature>
<dbReference type="Gene3D" id="6.10.140.530">
    <property type="match status" value="1"/>
</dbReference>
<keyword evidence="3" id="KW-1185">Reference proteome</keyword>
<dbReference type="EMBL" id="KK100264">
    <property type="protein sequence ID" value="KIZ07410.1"/>
    <property type="molecule type" value="Genomic_DNA"/>
</dbReference>
<evidence type="ECO:0000313" key="3">
    <source>
        <dbReference type="Proteomes" id="UP000054498"/>
    </source>
</evidence>
<organism evidence="2 3">
    <name type="scientific">Monoraphidium neglectum</name>
    <dbReference type="NCBI Taxonomy" id="145388"/>
    <lineage>
        <taxon>Eukaryota</taxon>
        <taxon>Viridiplantae</taxon>
        <taxon>Chlorophyta</taxon>
        <taxon>core chlorophytes</taxon>
        <taxon>Chlorophyceae</taxon>
        <taxon>CS clade</taxon>
        <taxon>Sphaeropleales</taxon>
        <taxon>Selenastraceae</taxon>
        <taxon>Monoraphidium</taxon>
    </lineage>
</organism>
<dbReference type="GeneID" id="25726664"/>
<evidence type="ECO:0000313" key="2">
    <source>
        <dbReference type="EMBL" id="KIZ07410.1"/>
    </source>
</evidence>
<dbReference type="Proteomes" id="UP000054498">
    <property type="component" value="Unassembled WGS sequence"/>
</dbReference>
<reference evidence="2 3" key="1">
    <citation type="journal article" date="2013" name="BMC Genomics">
        <title>Reconstruction of the lipid metabolism for the microalga Monoraphidium neglectum from its genome sequence reveals characteristics suitable for biofuel production.</title>
        <authorList>
            <person name="Bogen C."/>
            <person name="Al-Dilaimi A."/>
            <person name="Albersmeier A."/>
            <person name="Wichmann J."/>
            <person name="Grundmann M."/>
            <person name="Rupp O."/>
            <person name="Lauersen K.J."/>
            <person name="Blifernez-Klassen O."/>
            <person name="Kalinowski J."/>
            <person name="Goesmann A."/>
            <person name="Mussgnug J.H."/>
            <person name="Kruse O."/>
        </authorList>
    </citation>
    <scope>NUCLEOTIDE SEQUENCE [LARGE SCALE GENOMIC DNA]</scope>
    <source>
        <strain evidence="2 3">SAG 48.87</strain>
    </source>
</reference>
<dbReference type="AlphaFoldDB" id="A0A0D2MY55"/>
<dbReference type="KEGG" id="mng:MNEG_0546"/>
<dbReference type="InterPro" id="IPR005114">
    <property type="entry name" value="Helicase_assoc"/>
</dbReference>